<name>A0ABS2IED6_9GAMM</name>
<dbReference type="SUPFAM" id="SSF48498">
    <property type="entry name" value="Tetracyclin repressor-like, C-terminal domain"/>
    <property type="match status" value="1"/>
</dbReference>
<dbReference type="InterPro" id="IPR036271">
    <property type="entry name" value="Tet_transcr_reg_TetR-rel_C_sf"/>
</dbReference>
<dbReference type="InterPro" id="IPR050109">
    <property type="entry name" value="HTH-type_TetR-like_transc_reg"/>
</dbReference>
<keyword evidence="5" id="KW-1185">Reference proteome</keyword>
<gene>
    <name evidence="4" type="ORF">JQX08_09970</name>
</gene>
<dbReference type="PRINTS" id="PR00455">
    <property type="entry name" value="HTHTETR"/>
</dbReference>
<keyword evidence="1 2" id="KW-0238">DNA-binding</keyword>
<dbReference type="RefSeq" id="WP_205348232.1">
    <property type="nucleotide sequence ID" value="NZ_JAFEUP010000003.1"/>
</dbReference>
<accession>A0ABS2IED6</accession>
<evidence type="ECO:0000256" key="1">
    <source>
        <dbReference type="ARBA" id="ARBA00023125"/>
    </source>
</evidence>
<evidence type="ECO:0000313" key="5">
    <source>
        <dbReference type="Proteomes" id="UP000717995"/>
    </source>
</evidence>
<dbReference type="Pfam" id="PF00440">
    <property type="entry name" value="TetR_N"/>
    <property type="match status" value="1"/>
</dbReference>
<feature type="domain" description="HTH tetR-type" evidence="3">
    <location>
        <begin position="18"/>
        <end position="78"/>
    </location>
</feature>
<proteinExistence type="predicted"/>
<dbReference type="SUPFAM" id="SSF46689">
    <property type="entry name" value="Homeodomain-like"/>
    <property type="match status" value="1"/>
</dbReference>
<comment type="caution">
    <text evidence="4">The sequence shown here is derived from an EMBL/GenBank/DDBJ whole genome shotgun (WGS) entry which is preliminary data.</text>
</comment>
<dbReference type="EMBL" id="JAFEUP010000003">
    <property type="protein sequence ID" value="MBM7061033.1"/>
    <property type="molecule type" value="Genomic_DNA"/>
</dbReference>
<dbReference type="Gene3D" id="1.10.357.10">
    <property type="entry name" value="Tetracycline Repressor, domain 2"/>
    <property type="match status" value="1"/>
</dbReference>
<reference evidence="4 5" key="1">
    <citation type="submission" date="2021-02" db="EMBL/GenBank/DDBJ databases">
        <authorList>
            <person name="Lee D.-H."/>
        </authorList>
    </citation>
    <scope>NUCLEOTIDE SEQUENCE [LARGE SCALE GENOMIC DNA]</scope>
    <source>
        <strain evidence="4 5">UL073</strain>
    </source>
</reference>
<sequence>MPNCVLKSTLGKREQNKQDKLERITAAAREAFLCKGYEEATLSEIAHEARVAKGTLFLYASNKGDLLVLVFRSVLQPVVEADFARALEVPLIERLLIHFNAIVDYNLEYPQLASPFLKELSWVPARGREEMIEFIDLWIGGLAAWIQAAQAKGDVDPDSDPRLLSLMLVDVFIAAQCRLFSGIENYETFAQNLPTIFGLLLRGFRPQ</sequence>
<feature type="DNA-binding region" description="H-T-H motif" evidence="2">
    <location>
        <begin position="41"/>
        <end position="60"/>
    </location>
</feature>
<dbReference type="InterPro" id="IPR009057">
    <property type="entry name" value="Homeodomain-like_sf"/>
</dbReference>
<evidence type="ECO:0000256" key="2">
    <source>
        <dbReference type="PROSITE-ProRule" id="PRU00335"/>
    </source>
</evidence>
<dbReference type="InterPro" id="IPR001647">
    <property type="entry name" value="HTH_TetR"/>
</dbReference>
<evidence type="ECO:0000313" key="4">
    <source>
        <dbReference type="EMBL" id="MBM7061033.1"/>
    </source>
</evidence>
<dbReference type="PROSITE" id="PS50977">
    <property type="entry name" value="HTH_TETR_2"/>
    <property type="match status" value="1"/>
</dbReference>
<evidence type="ECO:0000259" key="3">
    <source>
        <dbReference type="PROSITE" id="PS50977"/>
    </source>
</evidence>
<dbReference type="Proteomes" id="UP000717995">
    <property type="component" value="Unassembled WGS sequence"/>
</dbReference>
<organism evidence="4 5">
    <name type="scientific">Zestomonas insulae</name>
    <dbReference type="NCBI Taxonomy" id="2809017"/>
    <lineage>
        <taxon>Bacteria</taxon>
        <taxon>Pseudomonadati</taxon>
        <taxon>Pseudomonadota</taxon>
        <taxon>Gammaproteobacteria</taxon>
        <taxon>Pseudomonadales</taxon>
        <taxon>Pseudomonadaceae</taxon>
        <taxon>Zestomonas</taxon>
    </lineage>
</organism>
<dbReference type="PANTHER" id="PTHR30055:SF226">
    <property type="entry name" value="HTH-TYPE TRANSCRIPTIONAL REGULATOR PKSA"/>
    <property type="match status" value="1"/>
</dbReference>
<protein>
    <submittedName>
        <fullName evidence="4">TetR/AcrR family transcriptional regulator</fullName>
    </submittedName>
</protein>
<dbReference type="PANTHER" id="PTHR30055">
    <property type="entry name" value="HTH-TYPE TRANSCRIPTIONAL REGULATOR RUTR"/>
    <property type="match status" value="1"/>
</dbReference>